<dbReference type="AlphaFoldDB" id="A0A0F8YQH0"/>
<proteinExistence type="predicted"/>
<name>A0A0F8YQH0_9ZZZZ</name>
<accession>A0A0F8YQH0</accession>
<organism evidence="2">
    <name type="scientific">marine sediment metagenome</name>
    <dbReference type="NCBI Taxonomy" id="412755"/>
    <lineage>
        <taxon>unclassified sequences</taxon>
        <taxon>metagenomes</taxon>
        <taxon>ecological metagenomes</taxon>
    </lineage>
</organism>
<protein>
    <submittedName>
        <fullName evidence="2">Uncharacterized protein</fullName>
    </submittedName>
</protein>
<comment type="caution">
    <text evidence="2">The sequence shown here is derived from an EMBL/GenBank/DDBJ whole genome shotgun (WGS) entry which is preliminary data.</text>
</comment>
<gene>
    <name evidence="2" type="ORF">LCGC14_2868060</name>
</gene>
<keyword evidence="1" id="KW-0472">Membrane</keyword>
<feature type="transmembrane region" description="Helical" evidence="1">
    <location>
        <begin position="6"/>
        <end position="26"/>
    </location>
</feature>
<feature type="non-terminal residue" evidence="2">
    <location>
        <position position="1"/>
    </location>
</feature>
<sequence>VRSPWTWIGVTAALAVVGGGLIIYYVPRTERAKAAA</sequence>
<evidence type="ECO:0000256" key="1">
    <source>
        <dbReference type="SAM" id="Phobius"/>
    </source>
</evidence>
<keyword evidence="1" id="KW-0812">Transmembrane</keyword>
<reference evidence="2" key="1">
    <citation type="journal article" date="2015" name="Nature">
        <title>Complex archaea that bridge the gap between prokaryotes and eukaryotes.</title>
        <authorList>
            <person name="Spang A."/>
            <person name="Saw J.H."/>
            <person name="Jorgensen S.L."/>
            <person name="Zaremba-Niedzwiedzka K."/>
            <person name="Martijn J."/>
            <person name="Lind A.E."/>
            <person name="van Eijk R."/>
            <person name="Schleper C."/>
            <person name="Guy L."/>
            <person name="Ettema T.J."/>
        </authorList>
    </citation>
    <scope>NUCLEOTIDE SEQUENCE</scope>
</reference>
<evidence type="ECO:0000313" key="2">
    <source>
        <dbReference type="EMBL" id="KKK76000.1"/>
    </source>
</evidence>
<keyword evidence="1" id="KW-1133">Transmembrane helix</keyword>
<dbReference type="EMBL" id="LAZR01055606">
    <property type="protein sequence ID" value="KKK76000.1"/>
    <property type="molecule type" value="Genomic_DNA"/>
</dbReference>